<dbReference type="Proteomes" id="UP000326994">
    <property type="component" value="Unassembled WGS sequence"/>
</dbReference>
<name>A0A5J4FWM2_9FLAO</name>
<keyword evidence="2" id="KW-1185">Reference proteome</keyword>
<evidence type="ECO:0000313" key="1">
    <source>
        <dbReference type="EMBL" id="GEQ85678.1"/>
    </source>
</evidence>
<evidence type="ECO:0000313" key="2">
    <source>
        <dbReference type="Proteomes" id="UP000326994"/>
    </source>
</evidence>
<reference evidence="1 2" key="1">
    <citation type="submission" date="2019-08" db="EMBL/GenBank/DDBJ databases">
        <title>Ulvibacter marinistellae sp. nov., isolated from a starfish, Patiria pectinifera.</title>
        <authorList>
            <person name="Kawano K."/>
            <person name="Ushijima N."/>
            <person name="Kihara M."/>
            <person name="Itoh H."/>
        </authorList>
    </citation>
    <scope>NUCLEOTIDE SEQUENCE [LARGE SCALE GENOMIC DNA]</scope>
    <source>
        <strain evidence="1 2">KK4</strain>
    </source>
</reference>
<accession>A0A5J4FWM2</accession>
<proteinExistence type="predicted"/>
<comment type="caution">
    <text evidence="1">The sequence shown here is derived from an EMBL/GenBank/DDBJ whole genome shotgun (WGS) entry which is preliminary data.</text>
</comment>
<dbReference type="AlphaFoldDB" id="A0A5J4FWM2"/>
<organism evidence="1 2">
    <name type="scientific">Patiriisocius marinistellae</name>
    <dbReference type="NCBI Taxonomy" id="2494560"/>
    <lineage>
        <taxon>Bacteria</taxon>
        <taxon>Pseudomonadati</taxon>
        <taxon>Bacteroidota</taxon>
        <taxon>Flavobacteriia</taxon>
        <taxon>Flavobacteriales</taxon>
        <taxon>Flavobacteriaceae</taxon>
        <taxon>Patiriisocius</taxon>
    </lineage>
</organism>
<sequence>MLNTLKLSQTHVNSYLLSDCHMYISLLIKKLKIMDQDKQDKFETMQTMLNKLEDIKNSQESIIDKINHVITDLFENPDKDLEKGMEAAHQKASDNVTAIKEVMENYEIKFNKAQL</sequence>
<dbReference type="EMBL" id="BKCF01000001">
    <property type="protein sequence ID" value="GEQ85678.1"/>
    <property type="molecule type" value="Genomic_DNA"/>
</dbReference>
<protein>
    <submittedName>
        <fullName evidence="1">Uncharacterized protein</fullName>
    </submittedName>
</protein>
<gene>
    <name evidence="1" type="ORF">ULMS_11860</name>
</gene>